<dbReference type="Pfam" id="PF06580">
    <property type="entry name" value="His_kinase"/>
    <property type="match status" value="1"/>
</dbReference>
<keyword evidence="7" id="KW-0812">Transmembrane</keyword>
<dbReference type="EC" id="2.7.13.3" evidence="3"/>
<evidence type="ECO:0000256" key="11">
    <source>
        <dbReference type="ARBA" id="ARBA00022989"/>
    </source>
</evidence>
<sequence length="585" mass="67076">MREKQKMGFQKKLMLLLLGTILLSGSVFAAFYGISRQVLKKNMIAYSEVYVDSITSSITNMVREIDRLSMTFLLQEDMIRKLGEQIPEDSPRYVDYYNEVMASIERILNVRIDADGILIADSGGRVFTGGPNVPYRQGVNISQEEWYLTFMDDPEMFCVMPLHKTNADEVFSIARKLRSYSEMKINGVVRVDMKRRLLDEICRKNRLDQNSVALFDRKQNLFYLSGTDPGSRVMEEIQHRLDRESGPFQVVLGGQAWNISMEHSDYLDMYVAYIVPQDVLLRDLNELSRIAVMLLVLGGGLAVALAVGSSKVMSRGVSRVMEGIEAIERGNLDVEIQVDSNDEIRTIAAGLNHMAGRIKVLMEEKAQIEIKKKEAEIMMLQRQIRPHFLYNTLDGIRMKALLNQDHEAAEMIEKLSLLLRRTTDMKTEYVKVREELEYVTCYIELQNLRFRYKFQLDVQIPEDVMDMIIPKFSLQPLIENAVHHGLEKRRMNRQIRISSQCTDQTVDITVEDNGKGISPLRLEEIRATLDQPDTLESEHIGLNNINTRLKLYYGKEYGLRIDSQEGIGTALSLHLPRASQDKGEV</sequence>
<keyword evidence="11" id="KW-1133">Transmembrane helix</keyword>
<evidence type="ECO:0000256" key="5">
    <source>
        <dbReference type="ARBA" id="ARBA00022553"/>
    </source>
</evidence>
<dbReference type="PANTHER" id="PTHR34220:SF11">
    <property type="entry name" value="SENSOR PROTEIN KINASE HPTS"/>
    <property type="match status" value="1"/>
</dbReference>
<dbReference type="InterPro" id="IPR010559">
    <property type="entry name" value="Sig_transdc_His_kin_internal"/>
</dbReference>
<evidence type="ECO:0000256" key="4">
    <source>
        <dbReference type="ARBA" id="ARBA00022475"/>
    </source>
</evidence>
<comment type="subcellular location">
    <subcellularLocation>
        <location evidence="2">Cell membrane</location>
        <topology evidence="2">Multi-pass membrane protein</topology>
    </subcellularLocation>
</comment>
<proteinExistence type="predicted"/>
<dbReference type="PROSITE" id="PS50885">
    <property type="entry name" value="HAMP"/>
    <property type="match status" value="1"/>
</dbReference>
<dbReference type="Pfam" id="PF00672">
    <property type="entry name" value="HAMP"/>
    <property type="match status" value="1"/>
</dbReference>
<gene>
    <name evidence="14" type="ORF">GPL26_23540</name>
</gene>
<evidence type="ECO:0000313" key="14">
    <source>
        <dbReference type="EMBL" id="MBT9812571.1"/>
    </source>
</evidence>
<protein>
    <recommendedName>
        <fullName evidence="3">histidine kinase</fullName>
        <ecNumber evidence="3">2.7.13.3</ecNumber>
    </recommendedName>
</protein>
<keyword evidence="9" id="KW-0418">Kinase</keyword>
<keyword evidence="6" id="KW-0808">Transferase</keyword>
<dbReference type="EMBL" id="WQPS01000064">
    <property type="protein sequence ID" value="MBT9812571.1"/>
    <property type="molecule type" value="Genomic_DNA"/>
</dbReference>
<evidence type="ECO:0000256" key="2">
    <source>
        <dbReference type="ARBA" id="ARBA00004651"/>
    </source>
</evidence>
<evidence type="ECO:0000256" key="7">
    <source>
        <dbReference type="ARBA" id="ARBA00022692"/>
    </source>
</evidence>
<keyword evidence="5" id="KW-0597">Phosphoprotein</keyword>
<dbReference type="RefSeq" id="WP_007861739.1">
    <property type="nucleotide sequence ID" value="NZ_CABJDD010000009.1"/>
</dbReference>
<dbReference type="InterPro" id="IPR036890">
    <property type="entry name" value="HATPase_C_sf"/>
</dbReference>
<evidence type="ECO:0000256" key="12">
    <source>
        <dbReference type="ARBA" id="ARBA00023012"/>
    </source>
</evidence>
<evidence type="ECO:0000256" key="13">
    <source>
        <dbReference type="ARBA" id="ARBA00023136"/>
    </source>
</evidence>
<name>A0A3E2VCC1_9FIRM</name>
<dbReference type="Gene3D" id="3.30.565.10">
    <property type="entry name" value="Histidine kinase-like ATPase, C-terminal domain"/>
    <property type="match status" value="1"/>
</dbReference>
<evidence type="ECO:0000256" key="10">
    <source>
        <dbReference type="ARBA" id="ARBA00022840"/>
    </source>
</evidence>
<comment type="catalytic activity">
    <reaction evidence="1">
        <text>ATP + protein L-histidine = ADP + protein N-phospho-L-histidine.</text>
        <dbReference type="EC" id="2.7.13.3"/>
    </reaction>
</comment>
<dbReference type="SMART" id="SM00304">
    <property type="entry name" value="HAMP"/>
    <property type="match status" value="1"/>
</dbReference>
<dbReference type="GO" id="GO:0005886">
    <property type="term" value="C:plasma membrane"/>
    <property type="evidence" value="ECO:0007669"/>
    <property type="project" value="UniProtKB-SubCell"/>
</dbReference>
<dbReference type="Proteomes" id="UP000708338">
    <property type="component" value="Unassembled WGS sequence"/>
</dbReference>
<evidence type="ECO:0000256" key="3">
    <source>
        <dbReference type="ARBA" id="ARBA00012438"/>
    </source>
</evidence>
<dbReference type="PROSITE" id="PS50109">
    <property type="entry name" value="HIS_KIN"/>
    <property type="match status" value="1"/>
</dbReference>
<dbReference type="PANTHER" id="PTHR34220">
    <property type="entry name" value="SENSOR HISTIDINE KINASE YPDA"/>
    <property type="match status" value="1"/>
</dbReference>
<dbReference type="AlphaFoldDB" id="A0A3E2VCC1"/>
<dbReference type="InterPro" id="IPR003594">
    <property type="entry name" value="HATPase_dom"/>
</dbReference>
<evidence type="ECO:0000256" key="8">
    <source>
        <dbReference type="ARBA" id="ARBA00022741"/>
    </source>
</evidence>
<dbReference type="GO" id="GO:0005524">
    <property type="term" value="F:ATP binding"/>
    <property type="evidence" value="ECO:0007669"/>
    <property type="project" value="UniProtKB-KW"/>
</dbReference>
<keyword evidence="12" id="KW-0902">Two-component regulatory system</keyword>
<dbReference type="CDD" id="cd06225">
    <property type="entry name" value="HAMP"/>
    <property type="match status" value="1"/>
</dbReference>
<organism evidence="14 15">
    <name type="scientific">Enterocloster citroniae</name>
    <dbReference type="NCBI Taxonomy" id="358743"/>
    <lineage>
        <taxon>Bacteria</taxon>
        <taxon>Bacillati</taxon>
        <taxon>Bacillota</taxon>
        <taxon>Clostridia</taxon>
        <taxon>Lachnospirales</taxon>
        <taxon>Lachnospiraceae</taxon>
        <taxon>Enterocloster</taxon>
    </lineage>
</organism>
<accession>A0A3E2VCC1</accession>
<dbReference type="Pfam" id="PF02518">
    <property type="entry name" value="HATPase_c"/>
    <property type="match status" value="1"/>
</dbReference>
<dbReference type="InterPro" id="IPR005467">
    <property type="entry name" value="His_kinase_dom"/>
</dbReference>
<dbReference type="GO" id="GO:0000155">
    <property type="term" value="F:phosphorelay sensor kinase activity"/>
    <property type="evidence" value="ECO:0007669"/>
    <property type="project" value="InterPro"/>
</dbReference>
<dbReference type="InterPro" id="IPR050640">
    <property type="entry name" value="Bact_2-comp_sensor_kinase"/>
</dbReference>
<reference evidence="14" key="1">
    <citation type="journal article" date="2021" name="Gut Microbes">
        <title>A synthetic consortium of 100 gut commensals modulates the composition and function in a colon model of the microbiome of elderly subjects.</title>
        <authorList>
            <person name="Perez M."/>
            <person name="Ntemiri A."/>
            <person name="Tan H."/>
            <person name="Harris H.M.B."/>
            <person name="Roager H.M."/>
            <person name="Ribiere C."/>
            <person name="O'Toole P.W."/>
        </authorList>
    </citation>
    <scope>NUCLEOTIDE SEQUENCE</scope>
    <source>
        <strain evidence="14">MCC335</strain>
    </source>
</reference>
<evidence type="ECO:0000313" key="15">
    <source>
        <dbReference type="Proteomes" id="UP000708338"/>
    </source>
</evidence>
<evidence type="ECO:0000256" key="9">
    <source>
        <dbReference type="ARBA" id="ARBA00022777"/>
    </source>
</evidence>
<keyword evidence="4" id="KW-1003">Cell membrane</keyword>
<dbReference type="Gene3D" id="6.10.340.10">
    <property type="match status" value="1"/>
</dbReference>
<keyword evidence="8" id="KW-0547">Nucleotide-binding</keyword>
<dbReference type="InterPro" id="IPR003660">
    <property type="entry name" value="HAMP_dom"/>
</dbReference>
<dbReference type="SUPFAM" id="SSF158472">
    <property type="entry name" value="HAMP domain-like"/>
    <property type="match status" value="1"/>
</dbReference>
<evidence type="ECO:0000256" key="6">
    <source>
        <dbReference type="ARBA" id="ARBA00022679"/>
    </source>
</evidence>
<comment type="caution">
    <text evidence="14">The sequence shown here is derived from an EMBL/GenBank/DDBJ whole genome shotgun (WGS) entry which is preliminary data.</text>
</comment>
<dbReference type="SUPFAM" id="SSF55874">
    <property type="entry name" value="ATPase domain of HSP90 chaperone/DNA topoisomerase II/histidine kinase"/>
    <property type="match status" value="1"/>
</dbReference>
<keyword evidence="13" id="KW-0472">Membrane</keyword>
<keyword evidence="10" id="KW-0067">ATP-binding</keyword>
<evidence type="ECO:0000256" key="1">
    <source>
        <dbReference type="ARBA" id="ARBA00000085"/>
    </source>
</evidence>